<sequence>MMIEKNEISQFSSYDGLRDRVIHVISGGSEISGISHATAKKSIWNAKHGLEAAKPKCLLLGTNEISFTAKKKEKFLTPHHDALVILLTVANCLVKRILVYNGSSGNIIFQAAYKDLGLEESALTQRITPLIGFSGEVKQTSGQSTCQISLSYSAKGTLCPSAENTAAPPPAKEPEKMLTLHQGVLVFISSTHLEQRGVKEAREHIFPLLFIQKKKPSLWVPGSNFQVPDPGFQIFGCSPYKEVKSNDSTKNQTLTILLFLAMYLDILLKEAKATCFSRFPRLHVSKGNQRNLDIGPHPVYIESGSPSEDKERCRIKSIQPLGSRQQDKDSPLGKKTEFS</sequence>
<evidence type="ECO:0000313" key="2">
    <source>
        <dbReference type="EMBL" id="KAF3513183.1"/>
    </source>
</evidence>
<evidence type="ECO:0000256" key="1">
    <source>
        <dbReference type="SAM" id="MobiDB-lite"/>
    </source>
</evidence>
<proteinExistence type="predicted"/>
<evidence type="ECO:0000313" key="3">
    <source>
        <dbReference type="Proteomes" id="UP000712600"/>
    </source>
</evidence>
<protein>
    <submittedName>
        <fullName evidence="2">Uncharacterized protein</fullName>
    </submittedName>
</protein>
<comment type="caution">
    <text evidence="2">The sequence shown here is derived from an EMBL/GenBank/DDBJ whole genome shotgun (WGS) entry which is preliminary data.</text>
</comment>
<dbReference type="PANTHER" id="PTHR33240:SF8">
    <property type="entry name" value="OS03G0439900 PROTEIN"/>
    <property type="match status" value="1"/>
</dbReference>
<gene>
    <name evidence="2" type="ORF">F2Q69_00006424</name>
</gene>
<organism evidence="2 3">
    <name type="scientific">Brassica cretica</name>
    <name type="common">Mustard</name>
    <dbReference type="NCBI Taxonomy" id="69181"/>
    <lineage>
        <taxon>Eukaryota</taxon>
        <taxon>Viridiplantae</taxon>
        <taxon>Streptophyta</taxon>
        <taxon>Embryophyta</taxon>
        <taxon>Tracheophyta</taxon>
        <taxon>Spermatophyta</taxon>
        <taxon>Magnoliopsida</taxon>
        <taxon>eudicotyledons</taxon>
        <taxon>Gunneridae</taxon>
        <taxon>Pentapetalae</taxon>
        <taxon>rosids</taxon>
        <taxon>malvids</taxon>
        <taxon>Brassicales</taxon>
        <taxon>Brassicaceae</taxon>
        <taxon>Brassiceae</taxon>
        <taxon>Brassica</taxon>
    </lineage>
</organism>
<dbReference type="EMBL" id="QGKX02001521">
    <property type="protein sequence ID" value="KAF3513183.1"/>
    <property type="molecule type" value="Genomic_DNA"/>
</dbReference>
<accession>A0A8S9PK50</accession>
<reference evidence="2" key="1">
    <citation type="submission" date="2019-12" db="EMBL/GenBank/DDBJ databases">
        <title>Genome sequencing and annotation of Brassica cretica.</title>
        <authorList>
            <person name="Studholme D.J."/>
            <person name="Sarris P."/>
        </authorList>
    </citation>
    <scope>NUCLEOTIDE SEQUENCE</scope>
    <source>
        <strain evidence="2">PFS-109/04</strain>
        <tissue evidence="2">Leaf</tissue>
    </source>
</reference>
<feature type="region of interest" description="Disordered" evidence="1">
    <location>
        <begin position="295"/>
        <end position="339"/>
    </location>
</feature>
<feature type="compositionally biased region" description="Basic and acidic residues" evidence="1">
    <location>
        <begin position="325"/>
        <end position="339"/>
    </location>
</feature>
<name>A0A8S9PK50_BRACR</name>
<dbReference type="Proteomes" id="UP000712600">
    <property type="component" value="Unassembled WGS sequence"/>
</dbReference>
<dbReference type="PANTHER" id="PTHR33240">
    <property type="entry name" value="OS08G0508500 PROTEIN"/>
    <property type="match status" value="1"/>
</dbReference>
<dbReference type="AlphaFoldDB" id="A0A8S9PK50"/>